<gene>
    <name evidence="3" type="ORF">JK363_12015</name>
</gene>
<dbReference type="SUPFAM" id="SSF46894">
    <property type="entry name" value="C-terminal effector domain of the bipartite response regulators"/>
    <property type="match status" value="1"/>
</dbReference>
<sequence>MTAARPATPPRPRPPSRTGPGTATLDPGLTVRQAGDLPPRHTELPCHHERFLTDPDARIIEGIAVGLSTLTLASRLHFSPKYVDYRISRLMRRLHAPNRTALVARAFSLGMLDATNWPPKVVEDFVA</sequence>
<dbReference type="Proteomes" id="UP000634229">
    <property type="component" value="Unassembled WGS sequence"/>
</dbReference>
<feature type="region of interest" description="Disordered" evidence="1">
    <location>
        <begin position="1"/>
        <end position="44"/>
    </location>
</feature>
<dbReference type="EMBL" id="JAERRF010000006">
    <property type="protein sequence ID" value="MBL1097388.1"/>
    <property type="molecule type" value="Genomic_DNA"/>
</dbReference>
<evidence type="ECO:0000313" key="3">
    <source>
        <dbReference type="EMBL" id="MBL1097388.1"/>
    </source>
</evidence>
<dbReference type="Pfam" id="PF00196">
    <property type="entry name" value="GerE"/>
    <property type="match status" value="1"/>
</dbReference>
<dbReference type="InterPro" id="IPR000792">
    <property type="entry name" value="Tscrpt_reg_LuxR_C"/>
</dbReference>
<evidence type="ECO:0000259" key="2">
    <source>
        <dbReference type="SMART" id="SM00421"/>
    </source>
</evidence>
<proteinExistence type="predicted"/>
<dbReference type="SMART" id="SM00421">
    <property type="entry name" value="HTH_LUXR"/>
    <property type="match status" value="1"/>
</dbReference>
<dbReference type="RefSeq" id="WP_201874635.1">
    <property type="nucleotide sequence ID" value="NZ_JAERRF010000006.1"/>
</dbReference>
<name>A0ABS1NBF7_9ACTN</name>
<accession>A0ABS1NBF7</accession>
<feature type="domain" description="HTH luxR-type" evidence="2">
    <location>
        <begin position="49"/>
        <end position="106"/>
    </location>
</feature>
<evidence type="ECO:0000256" key="1">
    <source>
        <dbReference type="SAM" id="MobiDB-lite"/>
    </source>
</evidence>
<dbReference type="InterPro" id="IPR036388">
    <property type="entry name" value="WH-like_DNA-bd_sf"/>
</dbReference>
<evidence type="ECO:0000313" key="4">
    <source>
        <dbReference type="Proteomes" id="UP000634229"/>
    </source>
</evidence>
<reference evidence="3 4" key="1">
    <citation type="submission" date="2021-01" db="EMBL/GenBank/DDBJ databases">
        <title>WGS of actinomycetes isolated from Thailand.</title>
        <authorList>
            <person name="Thawai C."/>
        </authorList>
    </citation>
    <scope>NUCLEOTIDE SEQUENCE [LARGE SCALE GENOMIC DNA]</scope>
    <source>
        <strain evidence="3 4">CA1R205</strain>
    </source>
</reference>
<dbReference type="Gene3D" id="1.10.10.10">
    <property type="entry name" value="Winged helix-like DNA-binding domain superfamily/Winged helix DNA-binding domain"/>
    <property type="match status" value="1"/>
</dbReference>
<protein>
    <recommendedName>
        <fullName evidence="2">HTH luxR-type domain-containing protein</fullName>
    </recommendedName>
</protein>
<organism evidence="3 4">
    <name type="scientific">Streptomyces coffeae</name>
    <dbReference type="NCBI Taxonomy" id="621382"/>
    <lineage>
        <taxon>Bacteria</taxon>
        <taxon>Bacillati</taxon>
        <taxon>Actinomycetota</taxon>
        <taxon>Actinomycetes</taxon>
        <taxon>Kitasatosporales</taxon>
        <taxon>Streptomycetaceae</taxon>
        <taxon>Streptomyces</taxon>
    </lineage>
</organism>
<keyword evidence="4" id="KW-1185">Reference proteome</keyword>
<dbReference type="InterPro" id="IPR016032">
    <property type="entry name" value="Sig_transdc_resp-reg_C-effctor"/>
</dbReference>
<feature type="compositionally biased region" description="Pro residues" evidence="1">
    <location>
        <begin position="7"/>
        <end position="17"/>
    </location>
</feature>
<comment type="caution">
    <text evidence="3">The sequence shown here is derived from an EMBL/GenBank/DDBJ whole genome shotgun (WGS) entry which is preliminary data.</text>
</comment>